<evidence type="ECO:0000313" key="3">
    <source>
        <dbReference type="EMBL" id="GIF74223.1"/>
    </source>
</evidence>
<keyword evidence="2" id="KW-0732">Signal</keyword>
<dbReference type="EMBL" id="BONE01000028">
    <property type="protein sequence ID" value="GIF74223.1"/>
    <property type="molecule type" value="Genomic_DNA"/>
</dbReference>
<feature type="region of interest" description="Disordered" evidence="1">
    <location>
        <begin position="36"/>
        <end position="56"/>
    </location>
</feature>
<proteinExistence type="predicted"/>
<evidence type="ECO:0000256" key="1">
    <source>
        <dbReference type="SAM" id="MobiDB-lite"/>
    </source>
</evidence>
<evidence type="ECO:0008006" key="5">
    <source>
        <dbReference type="Google" id="ProtNLM"/>
    </source>
</evidence>
<accession>A0ABQ4CSH4</accession>
<name>A0ABQ4CSH4_9ACTN</name>
<keyword evidence="4" id="KW-1185">Reference proteome</keyword>
<dbReference type="Proteomes" id="UP000604117">
    <property type="component" value="Unassembled WGS sequence"/>
</dbReference>
<reference evidence="3 4" key="1">
    <citation type="submission" date="2021-01" db="EMBL/GenBank/DDBJ databases">
        <title>Whole genome shotgun sequence of Asanoa siamensis NBRC 107932.</title>
        <authorList>
            <person name="Komaki H."/>
            <person name="Tamura T."/>
        </authorList>
    </citation>
    <scope>NUCLEOTIDE SEQUENCE [LARGE SCALE GENOMIC DNA]</scope>
    <source>
        <strain evidence="3 4">NBRC 107932</strain>
    </source>
</reference>
<evidence type="ECO:0000256" key="2">
    <source>
        <dbReference type="SAM" id="SignalP"/>
    </source>
</evidence>
<evidence type="ECO:0000313" key="4">
    <source>
        <dbReference type="Proteomes" id="UP000604117"/>
    </source>
</evidence>
<comment type="caution">
    <text evidence="3">The sequence shown here is derived from an EMBL/GenBank/DDBJ whole genome shotgun (WGS) entry which is preliminary data.</text>
</comment>
<feature type="chain" id="PRO_5045317710" description="Lipoprotein" evidence="2">
    <location>
        <begin position="28"/>
        <end position="303"/>
    </location>
</feature>
<organism evidence="3 4">
    <name type="scientific">Asanoa siamensis</name>
    <dbReference type="NCBI Taxonomy" id="926357"/>
    <lineage>
        <taxon>Bacteria</taxon>
        <taxon>Bacillati</taxon>
        <taxon>Actinomycetota</taxon>
        <taxon>Actinomycetes</taxon>
        <taxon>Micromonosporales</taxon>
        <taxon>Micromonosporaceae</taxon>
        <taxon>Asanoa</taxon>
    </lineage>
</organism>
<sequence>MDLETFMIPVLRRCAAAAALGIAVALAASCSAGQRAIAPGSPGQTRASVPAASANDELEELADRLQPAPGDVSHGSFSYVTTRSWPDLPTNGPWAYQRRILVEQSWRGPGGSGRLLTWNETAGCTPEEPEQRWTAGMPTTMLGVDQPSSDPETLRHQLLRDPSAQARDLIAVIFALAREQHLPQPVRAASLRLLATIPNLSLHYDVTDRAGRAGIAITHIRPDLASDGLKATLIVHPATGQILAWHEQAVDAAGNPQPWSPSGGYIVIIASERVADTESPYVGCRDATQARLDFPASRPPPTA</sequence>
<dbReference type="RefSeq" id="WP_144023005.1">
    <property type="nucleotide sequence ID" value="NZ_BONE01000028.1"/>
</dbReference>
<gene>
    <name evidence="3" type="ORF">Asi02nite_37410</name>
</gene>
<protein>
    <recommendedName>
        <fullName evidence="5">Lipoprotein</fullName>
    </recommendedName>
</protein>
<feature type="signal peptide" evidence="2">
    <location>
        <begin position="1"/>
        <end position="27"/>
    </location>
</feature>